<accession>K0RXG4</accession>
<sequence length="265" mass="28070">SATPRPSRRPPPRASSRAGVRRRGHRDGDTPCARQPVPGGAAHGHRVHAPVVLGPRGDLAADEGGIRGGVLQDRRGRRPGAGDGPRDEEGAAAQEAEVDSVVLREHGDGGEQCGGEEEEAAYGVGVEGVESQEGQEVAPLVLRQAEHWKQEVVQGCPIDRQAVIVRVSRERGEGGVGIICGVLGSPEDGAGDFRRTVSGRRATPHGNQGCEFCCHPKRVANYASDLGQVPAQLQLTTKPFITDTPSVGTKIMIESHNKDFQSNYP</sequence>
<feature type="compositionally biased region" description="Basic residues" evidence="1">
    <location>
        <begin position="1"/>
        <end position="11"/>
    </location>
</feature>
<evidence type="ECO:0000256" key="1">
    <source>
        <dbReference type="SAM" id="MobiDB-lite"/>
    </source>
</evidence>
<proteinExistence type="predicted"/>
<feature type="non-terminal residue" evidence="2">
    <location>
        <position position="1"/>
    </location>
</feature>
<dbReference type="Proteomes" id="UP000266841">
    <property type="component" value="Unassembled WGS sequence"/>
</dbReference>
<gene>
    <name evidence="2" type="ORF">THAOC_29399</name>
</gene>
<reference evidence="2 3" key="1">
    <citation type="journal article" date="2012" name="Genome Biol.">
        <title>Genome and low-iron response of an oceanic diatom adapted to chronic iron limitation.</title>
        <authorList>
            <person name="Lommer M."/>
            <person name="Specht M."/>
            <person name="Roy A.S."/>
            <person name="Kraemer L."/>
            <person name="Andreson R."/>
            <person name="Gutowska M.A."/>
            <person name="Wolf J."/>
            <person name="Bergner S.V."/>
            <person name="Schilhabel M.B."/>
            <person name="Klostermeier U.C."/>
            <person name="Beiko R.G."/>
            <person name="Rosenstiel P."/>
            <person name="Hippler M."/>
            <person name="Laroche J."/>
        </authorList>
    </citation>
    <scope>NUCLEOTIDE SEQUENCE [LARGE SCALE GENOMIC DNA]</scope>
    <source>
        <strain evidence="2 3">CCMP1005</strain>
    </source>
</reference>
<comment type="caution">
    <text evidence="2">The sequence shown here is derived from an EMBL/GenBank/DDBJ whole genome shotgun (WGS) entry which is preliminary data.</text>
</comment>
<dbReference type="EMBL" id="AGNL01041656">
    <property type="protein sequence ID" value="EJK51427.1"/>
    <property type="molecule type" value="Genomic_DNA"/>
</dbReference>
<evidence type="ECO:0000313" key="2">
    <source>
        <dbReference type="EMBL" id="EJK51427.1"/>
    </source>
</evidence>
<keyword evidence="3" id="KW-1185">Reference proteome</keyword>
<name>K0RXG4_THAOC</name>
<feature type="region of interest" description="Disordered" evidence="1">
    <location>
        <begin position="1"/>
        <end position="97"/>
    </location>
</feature>
<protein>
    <submittedName>
        <fullName evidence="2">Uncharacterized protein</fullName>
    </submittedName>
</protein>
<dbReference type="AlphaFoldDB" id="K0RXG4"/>
<organism evidence="2 3">
    <name type="scientific">Thalassiosira oceanica</name>
    <name type="common">Marine diatom</name>
    <dbReference type="NCBI Taxonomy" id="159749"/>
    <lineage>
        <taxon>Eukaryota</taxon>
        <taxon>Sar</taxon>
        <taxon>Stramenopiles</taxon>
        <taxon>Ochrophyta</taxon>
        <taxon>Bacillariophyta</taxon>
        <taxon>Coscinodiscophyceae</taxon>
        <taxon>Thalassiosirophycidae</taxon>
        <taxon>Thalassiosirales</taxon>
        <taxon>Thalassiosiraceae</taxon>
        <taxon>Thalassiosira</taxon>
    </lineage>
</organism>
<evidence type="ECO:0000313" key="3">
    <source>
        <dbReference type="Proteomes" id="UP000266841"/>
    </source>
</evidence>